<proteinExistence type="predicted"/>
<dbReference type="Pfam" id="PF13416">
    <property type="entry name" value="SBP_bac_8"/>
    <property type="match status" value="1"/>
</dbReference>
<sequence length="519" mass="59309">MFLVLVTLIIAGCSKAQETSERNASEGPSDNFNKEGMPIVDEEIELKFFARRSPVNGPYKDMSVFKEFEKLSNIKIEWNDVPQDGFDERKNLEYAAKKLPDAFYKAEISHAEAVKYGSSGLFIPLEDLLEEYAPNLTALFEQYPEIKSSITAPDGHIYALPAIVELDAARTEKFWVNKDWLDKLGLEEPTKPEELVDVLTAFKNDDPNGNGKQDEIPLTERNFPTLVNNMASSWGLLQDMGNTINIENDKVHIWKTDDKYKDLLQFLNKLYKEGLLDRDVLSHFPSEYTAKLSTGKVGMSHTQGDDMSTQYKDYEYIGIAPIKGPFGDQLVKASPLARDFGTFAITSANEYPEATIRWIDYFFSKEGSIFFRYGVEGETFNYDDNGLPQYIEEDANLENVTPFPGGGAPQYITEYNSSAINSEAVQEAQKKFDPYLPEVIYGAPLFDEKTTKEVNQIRQDMDAYYNETSSQFINGDLSFDKWDEYVDKWDEYVSTIENMGLERLEEIYQEAYDKNFKEQ</sequence>
<evidence type="ECO:0000256" key="4">
    <source>
        <dbReference type="ARBA" id="ARBA00023139"/>
    </source>
</evidence>
<evidence type="ECO:0000256" key="1">
    <source>
        <dbReference type="ARBA" id="ARBA00022475"/>
    </source>
</evidence>
<evidence type="ECO:0000256" key="2">
    <source>
        <dbReference type="ARBA" id="ARBA00022729"/>
    </source>
</evidence>
<keyword evidence="1" id="KW-1003">Cell membrane</keyword>
<keyword evidence="5" id="KW-0449">Lipoprotein</keyword>
<evidence type="ECO:0000313" key="7">
    <source>
        <dbReference type="Proteomes" id="UP000053881"/>
    </source>
</evidence>
<dbReference type="SUPFAM" id="SSF53850">
    <property type="entry name" value="Periplasmic binding protein-like II"/>
    <property type="match status" value="1"/>
</dbReference>
<evidence type="ECO:0000313" key="6">
    <source>
        <dbReference type="EMBL" id="KRG11886.1"/>
    </source>
</evidence>
<dbReference type="InterPro" id="IPR050490">
    <property type="entry name" value="Bact_solute-bd_prot1"/>
</dbReference>
<protein>
    <recommendedName>
        <fullName evidence="8">Extracellular solute-binding protein</fullName>
    </recommendedName>
</protein>
<organism evidence="6 7">
    <name type="scientific">Lederbergia galactosidilytica</name>
    <dbReference type="NCBI Taxonomy" id="217031"/>
    <lineage>
        <taxon>Bacteria</taxon>
        <taxon>Bacillati</taxon>
        <taxon>Bacillota</taxon>
        <taxon>Bacilli</taxon>
        <taxon>Bacillales</taxon>
        <taxon>Bacillaceae</taxon>
        <taxon>Lederbergia</taxon>
    </lineage>
</organism>
<dbReference type="EMBL" id="LGPB01000109">
    <property type="protein sequence ID" value="KRG11886.1"/>
    <property type="molecule type" value="Genomic_DNA"/>
</dbReference>
<evidence type="ECO:0000256" key="3">
    <source>
        <dbReference type="ARBA" id="ARBA00023136"/>
    </source>
</evidence>
<name>A0A0Q9Y4M8_9BACI</name>
<gene>
    <name evidence="6" type="ORF">ACA29_14440</name>
</gene>
<dbReference type="Gene3D" id="3.40.190.10">
    <property type="entry name" value="Periplasmic binding protein-like II"/>
    <property type="match status" value="2"/>
</dbReference>
<keyword evidence="3" id="KW-0472">Membrane</keyword>
<keyword evidence="4" id="KW-0564">Palmitate</keyword>
<dbReference type="PATRIC" id="fig|217031.4.peg.4867"/>
<dbReference type="PANTHER" id="PTHR43649">
    <property type="entry name" value="ARABINOSE-BINDING PROTEIN-RELATED"/>
    <property type="match status" value="1"/>
</dbReference>
<dbReference type="AlphaFoldDB" id="A0A0Q9Y4M8"/>
<accession>A0A0Q9Y4M8</accession>
<dbReference type="PANTHER" id="PTHR43649:SF33">
    <property type="entry name" value="POLYGALACTURONAN_RHAMNOGALACTURONAN-BINDING PROTEIN YTCQ"/>
    <property type="match status" value="1"/>
</dbReference>
<comment type="caution">
    <text evidence="6">The sequence shown here is derived from an EMBL/GenBank/DDBJ whole genome shotgun (WGS) entry which is preliminary data.</text>
</comment>
<dbReference type="Proteomes" id="UP000053881">
    <property type="component" value="Unassembled WGS sequence"/>
</dbReference>
<reference evidence="6 7" key="1">
    <citation type="submission" date="2015-06" db="EMBL/GenBank/DDBJ databases">
        <title>Genome sequencing project of Bacillus galactosidilyticus PL133.</title>
        <authorList>
            <person name="Gaiero J."/>
            <person name="Nicol R."/>
            <person name="Habash M."/>
        </authorList>
    </citation>
    <scope>NUCLEOTIDE SEQUENCE [LARGE SCALE GENOMIC DNA]</scope>
    <source>
        <strain evidence="6 7">PL133</strain>
    </source>
</reference>
<keyword evidence="2" id="KW-0732">Signal</keyword>
<evidence type="ECO:0008006" key="8">
    <source>
        <dbReference type="Google" id="ProtNLM"/>
    </source>
</evidence>
<dbReference type="InterPro" id="IPR006059">
    <property type="entry name" value="SBP"/>
</dbReference>
<evidence type="ECO:0000256" key="5">
    <source>
        <dbReference type="ARBA" id="ARBA00023288"/>
    </source>
</evidence>